<evidence type="ECO:0000313" key="1">
    <source>
        <dbReference type="EMBL" id="SIN59865.1"/>
    </source>
</evidence>
<dbReference type="AlphaFoldDB" id="A0A1N6CN36"/>
<organism evidence="1 2">
    <name type="scientific">Parasphingorhabdus marina DSM 22363</name>
    <dbReference type="NCBI Taxonomy" id="1123272"/>
    <lineage>
        <taxon>Bacteria</taxon>
        <taxon>Pseudomonadati</taxon>
        <taxon>Pseudomonadota</taxon>
        <taxon>Alphaproteobacteria</taxon>
        <taxon>Sphingomonadales</taxon>
        <taxon>Sphingomonadaceae</taxon>
        <taxon>Parasphingorhabdus</taxon>
    </lineage>
</organism>
<proteinExistence type="predicted"/>
<sequence length="104" mass="11348">MDMNFPHKDLGLATKDAEADLVSDLETLIACAVRRQSDSITARALATGSDPAVVIRTDVTEDQREMRIRFFAGESHRQGAKEDGDRIFATGHFRPDLVDGDSAG</sequence>
<gene>
    <name evidence="1" type="ORF">SAMN02745824_0402</name>
</gene>
<reference evidence="2" key="1">
    <citation type="submission" date="2016-11" db="EMBL/GenBank/DDBJ databases">
        <authorList>
            <person name="Varghese N."/>
            <person name="Submissions S."/>
        </authorList>
    </citation>
    <scope>NUCLEOTIDE SEQUENCE [LARGE SCALE GENOMIC DNA]</scope>
    <source>
        <strain evidence="2">DSM 22363</strain>
    </source>
</reference>
<dbReference type="STRING" id="1123272.SAMN02745824_0402"/>
<keyword evidence="2" id="KW-1185">Reference proteome</keyword>
<dbReference type="OrthoDB" id="9856062at2"/>
<name>A0A1N6CN36_9SPHN</name>
<dbReference type="Proteomes" id="UP000185192">
    <property type="component" value="Unassembled WGS sequence"/>
</dbReference>
<evidence type="ECO:0000313" key="2">
    <source>
        <dbReference type="Proteomes" id="UP000185192"/>
    </source>
</evidence>
<protein>
    <submittedName>
        <fullName evidence="1">Uncharacterized protein</fullName>
    </submittedName>
</protein>
<dbReference type="EMBL" id="FSQW01000001">
    <property type="protein sequence ID" value="SIN59865.1"/>
    <property type="molecule type" value="Genomic_DNA"/>
</dbReference>
<accession>A0A1N6CN36</accession>
<dbReference type="RefSeq" id="WP_074203481.1">
    <property type="nucleotide sequence ID" value="NZ_FSQW01000001.1"/>
</dbReference>